<dbReference type="Gene3D" id="3.40.190.10">
    <property type="entry name" value="Periplasmic binding protein-like II"/>
    <property type="match status" value="2"/>
</dbReference>
<evidence type="ECO:0000256" key="1">
    <source>
        <dbReference type="ARBA" id="ARBA00009437"/>
    </source>
</evidence>
<dbReference type="RefSeq" id="WP_169262114.1">
    <property type="nucleotide sequence ID" value="NZ_WTVQ01000046.1"/>
</dbReference>
<comment type="similarity">
    <text evidence="1">Belongs to the LysR transcriptional regulatory family.</text>
</comment>
<name>A0ABX1QIB3_9RHOO</name>
<evidence type="ECO:0000256" key="3">
    <source>
        <dbReference type="ARBA" id="ARBA00023125"/>
    </source>
</evidence>
<dbReference type="InterPro" id="IPR000847">
    <property type="entry name" value="LysR_HTH_N"/>
</dbReference>
<dbReference type="SUPFAM" id="SSF46785">
    <property type="entry name" value="Winged helix' DNA-binding domain"/>
    <property type="match status" value="1"/>
</dbReference>
<dbReference type="Pfam" id="PF03466">
    <property type="entry name" value="LysR_substrate"/>
    <property type="match status" value="1"/>
</dbReference>
<dbReference type="Proteomes" id="UP000648984">
    <property type="component" value="Unassembled WGS sequence"/>
</dbReference>
<dbReference type="NCBIfam" id="NF008352">
    <property type="entry name" value="PRK11139.1"/>
    <property type="match status" value="1"/>
</dbReference>
<dbReference type="InterPro" id="IPR058163">
    <property type="entry name" value="LysR-type_TF_proteobact-type"/>
</dbReference>
<reference evidence="6 7" key="1">
    <citation type="submission" date="2019-12" db="EMBL/GenBank/DDBJ databases">
        <title>Comparative genomics gives insights into the taxonomy of the Azoarcus-Aromatoleum group and reveals separate origins of nif in the plant-associated Azoarcus and non-plant-associated Aromatoleum sub-groups.</title>
        <authorList>
            <person name="Lafos M."/>
            <person name="Maluk M."/>
            <person name="Batista M."/>
            <person name="Junghare M."/>
            <person name="Carmona M."/>
            <person name="Faoro H."/>
            <person name="Cruz L.M."/>
            <person name="Battistoni F."/>
            <person name="De Souza E."/>
            <person name="Pedrosa F."/>
            <person name="Chen W.-M."/>
            <person name="Poole P.S."/>
            <person name="Dixon R.A."/>
            <person name="James E.K."/>
        </authorList>
    </citation>
    <scope>NUCLEOTIDE SEQUENCE [LARGE SCALE GENOMIC DNA]</scope>
    <source>
        <strain evidence="6 7">22Lin</strain>
    </source>
</reference>
<dbReference type="InterPro" id="IPR005119">
    <property type="entry name" value="LysR_subst-bd"/>
</dbReference>
<comment type="caution">
    <text evidence="6">The sequence shown here is derived from an EMBL/GenBank/DDBJ whole genome shotgun (WGS) entry which is preliminary data.</text>
</comment>
<dbReference type="PROSITE" id="PS50931">
    <property type="entry name" value="HTH_LYSR"/>
    <property type="match status" value="1"/>
</dbReference>
<evidence type="ECO:0000313" key="6">
    <source>
        <dbReference type="EMBL" id="NMG76979.1"/>
    </source>
</evidence>
<dbReference type="PANTHER" id="PTHR30537:SF79">
    <property type="entry name" value="TRANSCRIPTIONAL REGULATOR-RELATED"/>
    <property type="match status" value="1"/>
</dbReference>
<dbReference type="Gene3D" id="1.10.10.10">
    <property type="entry name" value="Winged helix-like DNA-binding domain superfamily/Winged helix DNA-binding domain"/>
    <property type="match status" value="1"/>
</dbReference>
<keyword evidence="2" id="KW-0805">Transcription regulation</keyword>
<keyword evidence="7" id="KW-1185">Reference proteome</keyword>
<dbReference type="SUPFAM" id="SSF53850">
    <property type="entry name" value="Periplasmic binding protein-like II"/>
    <property type="match status" value="1"/>
</dbReference>
<accession>A0ABX1QIB3</accession>
<dbReference type="InterPro" id="IPR036390">
    <property type="entry name" value="WH_DNA-bd_sf"/>
</dbReference>
<evidence type="ECO:0000313" key="7">
    <source>
        <dbReference type="Proteomes" id="UP000648984"/>
    </source>
</evidence>
<dbReference type="EMBL" id="WTVQ01000046">
    <property type="protein sequence ID" value="NMG76979.1"/>
    <property type="molecule type" value="Genomic_DNA"/>
</dbReference>
<dbReference type="CDD" id="cd08432">
    <property type="entry name" value="PBP2_GcdR_TrpI_HvrB_AmpR_like"/>
    <property type="match status" value="1"/>
</dbReference>
<dbReference type="InterPro" id="IPR036388">
    <property type="entry name" value="WH-like_DNA-bd_sf"/>
</dbReference>
<dbReference type="Pfam" id="PF00126">
    <property type="entry name" value="HTH_1"/>
    <property type="match status" value="1"/>
</dbReference>
<feature type="domain" description="HTH lysR-type" evidence="5">
    <location>
        <begin position="8"/>
        <end position="65"/>
    </location>
</feature>
<protein>
    <submittedName>
        <fullName evidence="6">Transcriptional regulator GcvA</fullName>
    </submittedName>
</protein>
<dbReference type="PANTHER" id="PTHR30537">
    <property type="entry name" value="HTH-TYPE TRANSCRIPTIONAL REGULATOR"/>
    <property type="match status" value="1"/>
</dbReference>
<dbReference type="PRINTS" id="PR00039">
    <property type="entry name" value="HTHLYSR"/>
</dbReference>
<gene>
    <name evidence="6" type="primary">gcvA</name>
    <name evidence="6" type="ORF">GPA25_19690</name>
</gene>
<evidence type="ECO:0000259" key="5">
    <source>
        <dbReference type="PROSITE" id="PS50931"/>
    </source>
</evidence>
<evidence type="ECO:0000256" key="4">
    <source>
        <dbReference type="ARBA" id="ARBA00023163"/>
    </source>
</evidence>
<keyword evidence="4" id="KW-0804">Transcription</keyword>
<evidence type="ECO:0000256" key="2">
    <source>
        <dbReference type="ARBA" id="ARBA00023015"/>
    </source>
</evidence>
<keyword evidence="3" id="KW-0238">DNA-binding</keyword>
<sequence length="336" mass="36353">MEKPGRLPPLPALRMFEAAARLTSVSRAADELFVTHSAVSHQIRALEEHLGFALFQRQGRAVALTPAGEELLRAANTALRQLADTVTSLKRRANPNRLSVSVMPSFAGRWLAPRIGAFIDRHPAAEVNVTSANTLADFSRDAVDVSIRWGPGGYTGVRAELLMDDVLFPVLSPALCSEHRLGTPADLAGLSLLRSEGEDWLPWFRTAGLDWPEPTSGLMMSDSGLVLQAAIEGRGVALARRSLAALALRAGKLVRPFDIAIAARHAPDGVCAGSFPSGLPFEQRPLWRYWIVLPERAADTPLLTSFLDWLRAEVAVDLAAPLEPLPAGRGTFALLR</sequence>
<proteinExistence type="inferred from homology"/>
<organism evidence="6 7">
    <name type="scientific">Aromatoleum diolicum</name>
    <dbReference type="NCBI Taxonomy" id="75796"/>
    <lineage>
        <taxon>Bacteria</taxon>
        <taxon>Pseudomonadati</taxon>
        <taxon>Pseudomonadota</taxon>
        <taxon>Betaproteobacteria</taxon>
        <taxon>Rhodocyclales</taxon>
        <taxon>Rhodocyclaceae</taxon>
        <taxon>Aromatoleum</taxon>
    </lineage>
</organism>